<organism evidence="2 3">
    <name type="scientific">Candidatus Zambryskibacteria bacterium RIFOXYC1_FULL_39_10</name>
    <dbReference type="NCBI Taxonomy" id="1802779"/>
    <lineage>
        <taxon>Bacteria</taxon>
        <taxon>Candidatus Zambryskiibacteriota</taxon>
    </lineage>
</organism>
<accession>A0A1G2UZL2</accession>
<evidence type="ECO:0000313" key="3">
    <source>
        <dbReference type="Proteomes" id="UP000177697"/>
    </source>
</evidence>
<dbReference type="EMBL" id="MHWW01000012">
    <property type="protein sequence ID" value="OHB14814.1"/>
    <property type="molecule type" value="Genomic_DNA"/>
</dbReference>
<evidence type="ECO:0000313" key="2">
    <source>
        <dbReference type="EMBL" id="OHB14814.1"/>
    </source>
</evidence>
<feature type="region of interest" description="Disordered" evidence="1">
    <location>
        <begin position="52"/>
        <end position="86"/>
    </location>
</feature>
<name>A0A1G2UZL2_9BACT</name>
<sequence>MFIFFGLLILVIGAFIQNAPPWMIDVALGAILLQIIWSEVIKPLRSAFSSYQPTDTTGPGEGVQSNGKPPLAWGEIDPIEKDEDTK</sequence>
<reference evidence="2 3" key="1">
    <citation type="journal article" date="2016" name="Nat. Commun.">
        <title>Thousands of microbial genomes shed light on interconnected biogeochemical processes in an aquifer system.</title>
        <authorList>
            <person name="Anantharaman K."/>
            <person name="Brown C.T."/>
            <person name="Hug L.A."/>
            <person name="Sharon I."/>
            <person name="Castelle C.J."/>
            <person name="Probst A.J."/>
            <person name="Thomas B.C."/>
            <person name="Singh A."/>
            <person name="Wilkins M.J."/>
            <person name="Karaoz U."/>
            <person name="Brodie E.L."/>
            <person name="Williams K.H."/>
            <person name="Hubbard S.S."/>
            <person name="Banfield J.F."/>
        </authorList>
    </citation>
    <scope>NUCLEOTIDE SEQUENCE [LARGE SCALE GENOMIC DNA]</scope>
</reference>
<dbReference type="Proteomes" id="UP000177697">
    <property type="component" value="Unassembled WGS sequence"/>
</dbReference>
<proteinExistence type="predicted"/>
<feature type="compositionally biased region" description="Polar residues" evidence="1">
    <location>
        <begin position="52"/>
        <end position="67"/>
    </location>
</feature>
<evidence type="ECO:0000256" key="1">
    <source>
        <dbReference type="SAM" id="MobiDB-lite"/>
    </source>
</evidence>
<gene>
    <name evidence="2" type="ORF">A2431_00040</name>
</gene>
<comment type="caution">
    <text evidence="2">The sequence shown here is derived from an EMBL/GenBank/DDBJ whole genome shotgun (WGS) entry which is preliminary data.</text>
</comment>
<dbReference type="AlphaFoldDB" id="A0A1G2UZL2"/>
<protein>
    <submittedName>
        <fullName evidence="2">Uncharacterized protein</fullName>
    </submittedName>
</protein>